<gene>
    <name evidence="2" type="ORF">E4U56_001091</name>
</gene>
<feature type="compositionally biased region" description="Polar residues" evidence="1">
    <location>
        <begin position="19"/>
        <end position="30"/>
    </location>
</feature>
<dbReference type="AlphaFoldDB" id="A0A9P7N0G8"/>
<accession>A0A9P7N0G8</accession>
<dbReference type="EMBL" id="SRPS01000013">
    <property type="protein sequence ID" value="KAG5976846.1"/>
    <property type="molecule type" value="Genomic_DNA"/>
</dbReference>
<evidence type="ECO:0000313" key="3">
    <source>
        <dbReference type="Proteomes" id="UP000784919"/>
    </source>
</evidence>
<evidence type="ECO:0000313" key="2">
    <source>
        <dbReference type="EMBL" id="KAG5976846.1"/>
    </source>
</evidence>
<sequence>MLHDFRFPNRKVDSKVQEQRPNNPTEDGCTVSSDALSVFLTRGLKLKDTYQTWKLDTRFLFQRTPVNISFGPGKPACLQPAALERSQQPLQPAKPT</sequence>
<feature type="region of interest" description="Disordered" evidence="1">
    <location>
        <begin position="1"/>
        <end position="30"/>
    </location>
</feature>
<evidence type="ECO:0000256" key="1">
    <source>
        <dbReference type="SAM" id="MobiDB-lite"/>
    </source>
</evidence>
<organism evidence="2 3">
    <name type="scientific">Claviceps arundinis</name>
    <dbReference type="NCBI Taxonomy" id="1623583"/>
    <lineage>
        <taxon>Eukaryota</taxon>
        <taxon>Fungi</taxon>
        <taxon>Dikarya</taxon>
        <taxon>Ascomycota</taxon>
        <taxon>Pezizomycotina</taxon>
        <taxon>Sordariomycetes</taxon>
        <taxon>Hypocreomycetidae</taxon>
        <taxon>Hypocreales</taxon>
        <taxon>Clavicipitaceae</taxon>
        <taxon>Claviceps</taxon>
    </lineage>
</organism>
<reference evidence="2" key="1">
    <citation type="journal article" date="2020" name="bioRxiv">
        <title>Whole genome comparisons of ergot fungi reveals the divergence and evolution of species within the genus Claviceps are the result of varying mechanisms driving genome evolution and host range expansion.</title>
        <authorList>
            <person name="Wyka S.A."/>
            <person name="Mondo S.J."/>
            <person name="Liu M."/>
            <person name="Dettman J."/>
            <person name="Nalam V."/>
            <person name="Broders K.D."/>
        </authorList>
    </citation>
    <scope>NUCLEOTIDE SEQUENCE</scope>
    <source>
        <strain evidence="2">CCC 1102</strain>
    </source>
</reference>
<protein>
    <submittedName>
        <fullName evidence="2">Uncharacterized protein</fullName>
    </submittedName>
</protein>
<name>A0A9P7N0G8_9HYPO</name>
<dbReference type="Proteomes" id="UP000784919">
    <property type="component" value="Unassembled WGS sequence"/>
</dbReference>
<feature type="compositionally biased region" description="Basic and acidic residues" evidence="1">
    <location>
        <begin position="1"/>
        <end position="18"/>
    </location>
</feature>
<comment type="caution">
    <text evidence="2">The sequence shown here is derived from an EMBL/GenBank/DDBJ whole genome shotgun (WGS) entry which is preliminary data.</text>
</comment>
<proteinExistence type="predicted"/>